<protein>
    <submittedName>
        <fullName evidence="11">ABC transporter permease</fullName>
    </submittedName>
</protein>
<dbReference type="GO" id="GO:0055085">
    <property type="term" value="P:transmembrane transport"/>
    <property type="evidence" value="ECO:0007669"/>
    <property type="project" value="InterPro"/>
</dbReference>
<dbReference type="Gene3D" id="1.10.3720.10">
    <property type="entry name" value="MetI-like"/>
    <property type="match status" value="1"/>
</dbReference>
<evidence type="ECO:0000313" key="11">
    <source>
        <dbReference type="EMBL" id="TFF23239.1"/>
    </source>
</evidence>
<sequence>MSRQELALALPPGRPARRWRARWMSVPVLCGLAVVAAWLIVGLTVHLWAPYDPVMLAGRRLQPPSAAHWLGTDALGRDVLVRTLYGVRYSLPIAAAVLAVAVAIGCALGAVAGFFGTLVDGIIMRLADITLSFPPMLLAMAIAASLGPGLVNAGLAMVIVWWPIYARLMRAQVLSIRALDHVEAAVAGGAKPGRVLIKHIVPLCWSPILVNATIDVGQVVLLIAGLSFIGLGAKPPTPEWGQMIAEGASSFYHWWIATGPGVAIFSLSLAFSFIGDGIRDLLDPRTMQE</sequence>
<dbReference type="SUPFAM" id="SSF161098">
    <property type="entry name" value="MetI-like"/>
    <property type="match status" value="1"/>
</dbReference>
<evidence type="ECO:0000313" key="12">
    <source>
        <dbReference type="Proteomes" id="UP000298179"/>
    </source>
</evidence>
<evidence type="ECO:0000256" key="6">
    <source>
        <dbReference type="ARBA" id="ARBA00022927"/>
    </source>
</evidence>
<dbReference type="PROSITE" id="PS50928">
    <property type="entry name" value="ABC_TM1"/>
    <property type="match status" value="1"/>
</dbReference>
<dbReference type="AlphaFoldDB" id="A0A4Y8RJK6"/>
<keyword evidence="12" id="KW-1185">Reference proteome</keyword>
<comment type="subcellular location">
    <subcellularLocation>
        <location evidence="1 9">Cell membrane</location>
        <topology evidence="1 9">Multi-pass membrane protein</topology>
    </subcellularLocation>
</comment>
<dbReference type="InterPro" id="IPR050366">
    <property type="entry name" value="BP-dependent_transpt_permease"/>
</dbReference>
<comment type="caution">
    <text evidence="11">The sequence shown here is derived from an EMBL/GenBank/DDBJ whole genome shotgun (WGS) entry which is preliminary data.</text>
</comment>
<dbReference type="InterPro" id="IPR035906">
    <property type="entry name" value="MetI-like_sf"/>
</dbReference>
<name>A0A4Y8RJK6_9HYPH</name>
<feature type="transmembrane region" description="Helical" evidence="9">
    <location>
        <begin position="251"/>
        <end position="275"/>
    </location>
</feature>
<keyword evidence="5" id="KW-0571">Peptide transport</keyword>
<feature type="domain" description="ABC transmembrane type-1" evidence="10">
    <location>
        <begin position="87"/>
        <end position="275"/>
    </location>
</feature>
<keyword evidence="2 9" id="KW-0813">Transport</keyword>
<gene>
    <name evidence="11" type="ORF">E3C22_12480</name>
</gene>
<dbReference type="OrthoDB" id="8410865at2"/>
<keyword evidence="6" id="KW-0653">Protein transport</keyword>
<dbReference type="PANTHER" id="PTHR43386:SF1">
    <property type="entry name" value="D,D-DIPEPTIDE TRANSPORT SYSTEM PERMEASE PROTEIN DDPC-RELATED"/>
    <property type="match status" value="1"/>
</dbReference>
<evidence type="ECO:0000259" key="10">
    <source>
        <dbReference type="PROSITE" id="PS50928"/>
    </source>
</evidence>
<reference evidence="11 12" key="1">
    <citation type="submission" date="2019-03" db="EMBL/GenBank/DDBJ databases">
        <title>Jiella endophytica sp. nov., a novel endophytic bacterium isolated from root of Ficus microcarpa Linn. f.</title>
        <authorList>
            <person name="Tuo L."/>
        </authorList>
    </citation>
    <scope>NUCLEOTIDE SEQUENCE [LARGE SCALE GENOMIC DNA]</scope>
    <source>
        <strain evidence="11 12">CBS5Q-3</strain>
    </source>
</reference>
<keyword evidence="7 9" id="KW-1133">Transmembrane helix</keyword>
<dbReference type="GO" id="GO:0015031">
    <property type="term" value="P:protein transport"/>
    <property type="evidence" value="ECO:0007669"/>
    <property type="project" value="UniProtKB-KW"/>
</dbReference>
<proteinExistence type="inferred from homology"/>
<dbReference type="CDD" id="cd06261">
    <property type="entry name" value="TM_PBP2"/>
    <property type="match status" value="1"/>
</dbReference>
<dbReference type="Proteomes" id="UP000298179">
    <property type="component" value="Unassembled WGS sequence"/>
</dbReference>
<dbReference type="GO" id="GO:0015833">
    <property type="term" value="P:peptide transport"/>
    <property type="evidence" value="ECO:0007669"/>
    <property type="project" value="UniProtKB-KW"/>
</dbReference>
<feature type="transmembrane region" description="Helical" evidence="9">
    <location>
        <begin position="150"/>
        <end position="168"/>
    </location>
</feature>
<feature type="transmembrane region" description="Helical" evidence="9">
    <location>
        <begin position="208"/>
        <end position="231"/>
    </location>
</feature>
<evidence type="ECO:0000256" key="5">
    <source>
        <dbReference type="ARBA" id="ARBA00022856"/>
    </source>
</evidence>
<dbReference type="GO" id="GO:0005886">
    <property type="term" value="C:plasma membrane"/>
    <property type="evidence" value="ECO:0007669"/>
    <property type="project" value="UniProtKB-SubCell"/>
</dbReference>
<evidence type="ECO:0000256" key="4">
    <source>
        <dbReference type="ARBA" id="ARBA00022692"/>
    </source>
</evidence>
<comment type="similarity">
    <text evidence="9">Belongs to the binding-protein-dependent transport system permease family.</text>
</comment>
<keyword evidence="4 9" id="KW-0812">Transmembrane</keyword>
<evidence type="ECO:0000256" key="1">
    <source>
        <dbReference type="ARBA" id="ARBA00004651"/>
    </source>
</evidence>
<accession>A0A4Y8RJK6</accession>
<organism evidence="11 12">
    <name type="scientific">Jiella endophytica</name>
    <dbReference type="NCBI Taxonomy" id="2558362"/>
    <lineage>
        <taxon>Bacteria</taxon>
        <taxon>Pseudomonadati</taxon>
        <taxon>Pseudomonadota</taxon>
        <taxon>Alphaproteobacteria</taxon>
        <taxon>Hyphomicrobiales</taxon>
        <taxon>Aurantimonadaceae</taxon>
        <taxon>Jiella</taxon>
    </lineage>
</organism>
<evidence type="ECO:0000256" key="7">
    <source>
        <dbReference type="ARBA" id="ARBA00022989"/>
    </source>
</evidence>
<feature type="transmembrane region" description="Helical" evidence="9">
    <location>
        <begin position="93"/>
        <end position="119"/>
    </location>
</feature>
<evidence type="ECO:0000256" key="3">
    <source>
        <dbReference type="ARBA" id="ARBA00022475"/>
    </source>
</evidence>
<dbReference type="PANTHER" id="PTHR43386">
    <property type="entry name" value="OLIGOPEPTIDE TRANSPORT SYSTEM PERMEASE PROTEIN APPC"/>
    <property type="match status" value="1"/>
</dbReference>
<dbReference type="InterPro" id="IPR000515">
    <property type="entry name" value="MetI-like"/>
</dbReference>
<dbReference type="EMBL" id="SOZD01000003">
    <property type="protein sequence ID" value="TFF23239.1"/>
    <property type="molecule type" value="Genomic_DNA"/>
</dbReference>
<feature type="transmembrane region" description="Helical" evidence="9">
    <location>
        <begin position="21"/>
        <end position="49"/>
    </location>
</feature>
<keyword evidence="3" id="KW-1003">Cell membrane</keyword>
<evidence type="ECO:0000256" key="8">
    <source>
        <dbReference type="ARBA" id="ARBA00023136"/>
    </source>
</evidence>
<keyword evidence="8 9" id="KW-0472">Membrane</keyword>
<feature type="transmembrane region" description="Helical" evidence="9">
    <location>
        <begin position="126"/>
        <end position="144"/>
    </location>
</feature>
<dbReference type="Pfam" id="PF00528">
    <property type="entry name" value="BPD_transp_1"/>
    <property type="match status" value="1"/>
</dbReference>
<evidence type="ECO:0000256" key="9">
    <source>
        <dbReference type="RuleBase" id="RU363032"/>
    </source>
</evidence>
<evidence type="ECO:0000256" key="2">
    <source>
        <dbReference type="ARBA" id="ARBA00022448"/>
    </source>
</evidence>